<dbReference type="Pfam" id="PF00107">
    <property type="entry name" value="ADH_zinc_N"/>
    <property type="match status" value="1"/>
</dbReference>
<dbReference type="InterPro" id="IPR014189">
    <property type="entry name" value="Quinone_OxRdtase_PIG3"/>
</dbReference>
<evidence type="ECO:0000256" key="1">
    <source>
        <dbReference type="ARBA" id="ARBA00022857"/>
    </source>
</evidence>
<sequence>MLAIQLKDFGHADQLYLDEYPTPEPSAYEVLIKVHATALNRADILQREGKYPPPEGASPLLGLEVAGEVEALGEKVTRWKIGDKVFGLLPGGGYAEYAVMHEDMAMPVPLGWDYTKAAAVPEVFLTAFQALSWVGKLQAGETVLLHAGASGVGTAAIQVARSMGATVLVTASSGKHALCHELGAMHTIDYRKGPFLDEVQHLTDGQGVDLIVDPVGGDYFGQNIQALRRDGRLVMLAVMGGGTVSEVPIGPIVFKRLQIMGSTLRSRTRDYQVALTRDFVDFAYDKLTQGELRPVVDTVFNWQDAAEAHRYLEANLSAGKVVLRIGEKPEEIL</sequence>
<organism evidence="4 5">
    <name type="scientific">Rhabdobacter roseus</name>
    <dbReference type="NCBI Taxonomy" id="1655419"/>
    <lineage>
        <taxon>Bacteria</taxon>
        <taxon>Pseudomonadati</taxon>
        <taxon>Bacteroidota</taxon>
        <taxon>Cytophagia</taxon>
        <taxon>Cytophagales</taxon>
        <taxon>Cytophagaceae</taxon>
        <taxon>Rhabdobacter</taxon>
    </lineage>
</organism>
<gene>
    <name evidence="4" type="ORF">HNQ92_000581</name>
</gene>
<dbReference type="Gene3D" id="3.90.180.10">
    <property type="entry name" value="Medium-chain alcohol dehydrogenases, catalytic domain"/>
    <property type="match status" value="1"/>
</dbReference>
<dbReference type="NCBIfam" id="TIGR02824">
    <property type="entry name" value="quinone_pig3"/>
    <property type="match status" value="1"/>
</dbReference>
<dbReference type="SUPFAM" id="SSF50129">
    <property type="entry name" value="GroES-like"/>
    <property type="match status" value="1"/>
</dbReference>
<dbReference type="InterPro" id="IPR011032">
    <property type="entry name" value="GroES-like_sf"/>
</dbReference>
<keyword evidence="2" id="KW-0560">Oxidoreductase</keyword>
<dbReference type="Gene3D" id="3.40.50.720">
    <property type="entry name" value="NAD(P)-binding Rossmann-like Domain"/>
    <property type="match status" value="1"/>
</dbReference>
<name>A0A840TQZ4_9BACT</name>
<evidence type="ECO:0000256" key="2">
    <source>
        <dbReference type="ARBA" id="ARBA00023002"/>
    </source>
</evidence>
<dbReference type="GO" id="GO:0070402">
    <property type="term" value="F:NADPH binding"/>
    <property type="evidence" value="ECO:0007669"/>
    <property type="project" value="TreeGrafter"/>
</dbReference>
<keyword evidence="5" id="KW-1185">Reference proteome</keyword>
<dbReference type="InterPro" id="IPR020843">
    <property type="entry name" value="ER"/>
</dbReference>
<keyword evidence="1" id="KW-0521">NADP</keyword>
<protein>
    <submittedName>
        <fullName evidence="4">Putative PIG3 family NAD(P)H quinone oxidoreductase</fullName>
    </submittedName>
</protein>
<dbReference type="CDD" id="cd05276">
    <property type="entry name" value="p53_inducible_oxidoreductase"/>
    <property type="match status" value="1"/>
</dbReference>
<evidence type="ECO:0000313" key="4">
    <source>
        <dbReference type="EMBL" id="MBB5282460.1"/>
    </source>
</evidence>
<comment type="caution">
    <text evidence="4">The sequence shown here is derived from an EMBL/GenBank/DDBJ whole genome shotgun (WGS) entry which is preliminary data.</text>
</comment>
<dbReference type="EMBL" id="JACHGF010000001">
    <property type="protein sequence ID" value="MBB5282460.1"/>
    <property type="molecule type" value="Genomic_DNA"/>
</dbReference>
<dbReference type="SUPFAM" id="SSF51735">
    <property type="entry name" value="NAD(P)-binding Rossmann-fold domains"/>
    <property type="match status" value="1"/>
</dbReference>
<dbReference type="AlphaFoldDB" id="A0A840TQZ4"/>
<dbReference type="Proteomes" id="UP000557307">
    <property type="component" value="Unassembled WGS sequence"/>
</dbReference>
<accession>A0A840TQZ4</accession>
<dbReference type="InterPro" id="IPR013149">
    <property type="entry name" value="ADH-like_C"/>
</dbReference>
<dbReference type="PANTHER" id="PTHR48106:SF18">
    <property type="entry name" value="QUINONE OXIDOREDUCTASE PIG3"/>
    <property type="match status" value="1"/>
</dbReference>
<dbReference type="RefSeq" id="WP_184170642.1">
    <property type="nucleotide sequence ID" value="NZ_JACHGF010000001.1"/>
</dbReference>
<dbReference type="Pfam" id="PF08240">
    <property type="entry name" value="ADH_N"/>
    <property type="match status" value="1"/>
</dbReference>
<evidence type="ECO:0000259" key="3">
    <source>
        <dbReference type="SMART" id="SM00829"/>
    </source>
</evidence>
<dbReference type="SMART" id="SM00829">
    <property type="entry name" value="PKS_ER"/>
    <property type="match status" value="1"/>
</dbReference>
<dbReference type="PANTHER" id="PTHR48106">
    <property type="entry name" value="QUINONE OXIDOREDUCTASE PIG3-RELATED"/>
    <property type="match status" value="1"/>
</dbReference>
<proteinExistence type="predicted"/>
<dbReference type="GO" id="GO:0016651">
    <property type="term" value="F:oxidoreductase activity, acting on NAD(P)H"/>
    <property type="evidence" value="ECO:0007669"/>
    <property type="project" value="TreeGrafter"/>
</dbReference>
<feature type="domain" description="Enoyl reductase (ER)" evidence="3">
    <location>
        <begin position="10"/>
        <end position="323"/>
    </location>
</feature>
<reference evidence="4 5" key="1">
    <citation type="submission" date="2020-08" db="EMBL/GenBank/DDBJ databases">
        <title>Genomic Encyclopedia of Type Strains, Phase IV (KMG-IV): sequencing the most valuable type-strain genomes for metagenomic binning, comparative biology and taxonomic classification.</title>
        <authorList>
            <person name="Goeker M."/>
        </authorList>
    </citation>
    <scope>NUCLEOTIDE SEQUENCE [LARGE SCALE GENOMIC DNA]</scope>
    <source>
        <strain evidence="4 5">DSM 105074</strain>
    </source>
</reference>
<dbReference type="InterPro" id="IPR036291">
    <property type="entry name" value="NAD(P)-bd_dom_sf"/>
</dbReference>
<evidence type="ECO:0000313" key="5">
    <source>
        <dbReference type="Proteomes" id="UP000557307"/>
    </source>
</evidence>
<dbReference type="InterPro" id="IPR013154">
    <property type="entry name" value="ADH-like_N"/>
</dbReference>